<dbReference type="InterPro" id="IPR023045">
    <property type="entry name" value="MoaC"/>
</dbReference>
<dbReference type="Gene3D" id="3.30.70.640">
    <property type="entry name" value="Molybdopterin cofactor biosynthesis C (MoaC) domain"/>
    <property type="match status" value="1"/>
</dbReference>
<dbReference type="GO" id="GO:0061798">
    <property type="term" value="F:GTP 3',8'-cyclase activity"/>
    <property type="evidence" value="ECO:0007669"/>
    <property type="project" value="TreeGrafter"/>
</dbReference>
<dbReference type="PANTHER" id="PTHR22960">
    <property type="entry name" value="MOLYBDOPTERIN COFACTOR SYNTHESIS PROTEIN A"/>
    <property type="match status" value="1"/>
</dbReference>
<evidence type="ECO:0000256" key="3">
    <source>
        <dbReference type="ARBA" id="ARBA00012575"/>
    </source>
</evidence>
<dbReference type="HAMAP" id="MF_01224_B">
    <property type="entry name" value="MoaC_B"/>
    <property type="match status" value="1"/>
</dbReference>
<keyword evidence="4 6" id="KW-0501">Molybdenum cofactor biosynthesis</keyword>
<dbReference type="EMBL" id="LEKT01000025">
    <property type="protein sequence ID" value="KMO86334.1"/>
    <property type="molecule type" value="Genomic_DNA"/>
</dbReference>
<reference evidence="8 9" key="1">
    <citation type="submission" date="2015-06" db="EMBL/GenBank/DDBJ databases">
        <title>Draft genome sequence of beer spoilage bacterium Megasphaera cerevisiae type strain 20462.</title>
        <authorList>
            <person name="Kutumbaka K."/>
            <person name="Pasmowitz J."/>
            <person name="Mategko J."/>
            <person name="Reyes D."/>
            <person name="Friedrich A."/>
            <person name="Han S."/>
            <person name="Martens-Habbena W."/>
            <person name="Neal-McKinney J."/>
            <person name="Janagama H.K."/>
            <person name="Nadala C."/>
            <person name="Samadpour M."/>
        </authorList>
    </citation>
    <scope>NUCLEOTIDE SEQUENCE [LARGE SCALE GENOMIC DNA]</scope>
    <source>
        <strain evidence="8 9">DSM 20462</strain>
    </source>
</reference>
<evidence type="ECO:0000256" key="5">
    <source>
        <dbReference type="ARBA" id="ARBA00023239"/>
    </source>
</evidence>
<dbReference type="NCBIfam" id="NF006870">
    <property type="entry name" value="PRK09364.1"/>
    <property type="match status" value="1"/>
</dbReference>
<accession>A0A0J6WUV6</accession>
<evidence type="ECO:0000256" key="6">
    <source>
        <dbReference type="HAMAP-Rule" id="MF_01224"/>
    </source>
</evidence>
<evidence type="ECO:0000256" key="1">
    <source>
        <dbReference type="ARBA" id="ARBA00001637"/>
    </source>
</evidence>
<organism evidence="8 9">
    <name type="scientific">Megasphaera cerevisiae DSM 20462</name>
    <dbReference type="NCBI Taxonomy" id="1122219"/>
    <lineage>
        <taxon>Bacteria</taxon>
        <taxon>Bacillati</taxon>
        <taxon>Bacillota</taxon>
        <taxon>Negativicutes</taxon>
        <taxon>Veillonellales</taxon>
        <taxon>Veillonellaceae</taxon>
        <taxon>Megasphaera</taxon>
    </lineage>
</organism>
<dbReference type="SUPFAM" id="SSF55040">
    <property type="entry name" value="Molybdenum cofactor biosynthesis protein C, MoaC"/>
    <property type="match status" value="1"/>
</dbReference>
<dbReference type="NCBIfam" id="TIGR00581">
    <property type="entry name" value="moaC"/>
    <property type="match status" value="1"/>
</dbReference>
<dbReference type="GO" id="GO:0061799">
    <property type="term" value="F:cyclic pyranopterin monophosphate synthase activity"/>
    <property type="evidence" value="ECO:0007669"/>
    <property type="project" value="UniProtKB-UniRule"/>
</dbReference>
<evidence type="ECO:0000256" key="2">
    <source>
        <dbReference type="ARBA" id="ARBA00005046"/>
    </source>
</evidence>
<name>A0A0J6WUV6_9FIRM</name>
<dbReference type="CDD" id="cd01420">
    <property type="entry name" value="MoaC_PE"/>
    <property type="match status" value="1"/>
</dbReference>
<dbReference type="InterPro" id="IPR002820">
    <property type="entry name" value="Mopterin_CF_biosynth-C_dom"/>
</dbReference>
<dbReference type="PANTHER" id="PTHR22960:SF0">
    <property type="entry name" value="MOLYBDENUM COFACTOR BIOSYNTHESIS PROTEIN 1"/>
    <property type="match status" value="1"/>
</dbReference>
<sequence>MKSFTHIDAKGNAVMVDVSEKDITARTAVAAGRIAMSTECYAAVAAGVMKKGDVLGTAQIAGIMGAKRTSDLIPLCHILNLTKCGVEYSMHDESCEIEARCTVKCSGRTGVEMEALTGVTVTLLTIYDMCKAVDKHMVIRDIHLLEKQGGKSGYFVYDLQGGRL</sequence>
<comment type="pathway">
    <text evidence="2 6">Cofactor biosynthesis; molybdopterin biosynthesis.</text>
</comment>
<keyword evidence="9" id="KW-1185">Reference proteome</keyword>
<evidence type="ECO:0000313" key="9">
    <source>
        <dbReference type="Proteomes" id="UP000036503"/>
    </source>
</evidence>
<comment type="catalytic activity">
    <reaction evidence="1 6">
        <text>(8S)-3',8-cyclo-7,8-dihydroguanosine 5'-triphosphate = cyclic pyranopterin phosphate + diphosphate</text>
        <dbReference type="Rhea" id="RHEA:49580"/>
        <dbReference type="ChEBI" id="CHEBI:33019"/>
        <dbReference type="ChEBI" id="CHEBI:59648"/>
        <dbReference type="ChEBI" id="CHEBI:131766"/>
        <dbReference type="EC" id="4.6.1.17"/>
    </reaction>
</comment>
<dbReference type="InterPro" id="IPR036522">
    <property type="entry name" value="MoaC_sf"/>
</dbReference>
<gene>
    <name evidence="6" type="primary">moaC</name>
    <name evidence="8" type="ORF">AB840_08565</name>
</gene>
<dbReference type="RefSeq" id="WP_048514423.1">
    <property type="nucleotide sequence ID" value="NZ_FUXD01000027.1"/>
</dbReference>
<dbReference type="Proteomes" id="UP000036503">
    <property type="component" value="Unassembled WGS sequence"/>
</dbReference>
<feature type="domain" description="Molybdopterin cofactor biosynthesis C (MoaC)" evidence="7">
    <location>
        <begin position="15"/>
        <end position="150"/>
    </location>
</feature>
<dbReference type="GO" id="GO:0006777">
    <property type="term" value="P:Mo-molybdopterin cofactor biosynthetic process"/>
    <property type="evidence" value="ECO:0007669"/>
    <property type="project" value="UniProtKB-UniRule"/>
</dbReference>
<keyword evidence="5 6" id="KW-0456">Lyase</keyword>
<evidence type="ECO:0000256" key="4">
    <source>
        <dbReference type="ARBA" id="ARBA00023150"/>
    </source>
</evidence>
<feature type="binding site" evidence="6">
    <location>
        <begin position="75"/>
        <end position="77"/>
    </location>
    <ligand>
        <name>substrate</name>
    </ligand>
</feature>
<dbReference type="STRING" id="39029.BSR42_07620"/>
<comment type="caution">
    <text evidence="8">The sequence shown here is derived from an EMBL/GenBank/DDBJ whole genome shotgun (WGS) entry which is preliminary data.</text>
</comment>
<dbReference type="FunCoup" id="A0A0J6WUV6">
    <property type="interactions" value="352"/>
</dbReference>
<feature type="active site" evidence="6">
    <location>
        <position position="128"/>
    </location>
</feature>
<evidence type="ECO:0000259" key="7">
    <source>
        <dbReference type="Pfam" id="PF01967"/>
    </source>
</evidence>
<dbReference type="AlphaFoldDB" id="A0A0J6WUV6"/>
<dbReference type="InterPro" id="IPR050105">
    <property type="entry name" value="MoCo_biosynth_MoaA/MoaC"/>
</dbReference>
<feature type="binding site" evidence="6">
    <location>
        <begin position="113"/>
        <end position="114"/>
    </location>
    <ligand>
        <name>substrate</name>
    </ligand>
</feature>
<dbReference type="PATRIC" id="fig|1122219.3.peg.1414"/>
<dbReference type="UniPathway" id="UPA00344"/>
<proteinExistence type="inferred from homology"/>
<comment type="similarity">
    <text evidence="6">Belongs to the MoaC family.</text>
</comment>
<evidence type="ECO:0000313" key="8">
    <source>
        <dbReference type="EMBL" id="KMO86334.1"/>
    </source>
</evidence>
<dbReference type="InterPro" id="IPR047594">
    <property type="entry name" value="MoaC_bact/euk"/>
</dbReference>
<dbReference type="OrthoDB" id="9794429at2"/>
<dbReference type="EC" id="4.6.1.17" evidence="3 6"/>
<protein>
    <recommendedName>
        <fullName evidence="3 6">Cyclic pyranopterin monophosphate synthase</fullName>
        <ecNumber evidence="3 6">4.6.1.17</ecNumber>
    </recommendedName>
    <alternativeName>
        <fullName evidence="6">Molybdenum cofactor biosynthesis protein C</fullName>
    </alternativeName>
</protein>
<comment type="subunit">
    <text evidence="6">Homohexamer; trimer of dimers.</text>
</comment>
<dbReference type="Pfam" id="PF01967">
    <property type="entry name" value="MoaC"/>
    <property type="match status" value="1"/>
</dbReference>
<comment type="function">
    <text evidence="6">Catalyzes the conversion of (8S)-3',8-cyclo-7,8-dihydroguanosine 5'-triphosphate to cyclic pyranopterin monophosphate (cPMP).</text>
</comment>
<dbReference type="InParanoid" id="A0A0J6WUV6"/>